<evidence type="ECO:0000313" key="1">
    <source>
        <dbReference type="EMBL" id="KAG2644364.1"/>
    </source>
</evidence>
<protein>
    <submittedName>
        <fullName evidence="1">Uncharacterized protein</fullName>
    </submittedName>
</protein>
<dbReference type="EMBL" id="CM029039">
    <property type="protein sequence ID" value="KAG2644364.1"/>
    <property type="molecule type" value="Genomic_DNA"/>
</dbReference>
<gene>
    <name evidence="1" type="ORF">PVAP13_2KG411646</name>
</gene>
<proteinExistence type="predicted"/>
<organism evidence="1 2">
    <name type="scientific">Panicum virgatum</name>
    <name type="common">Blackwell switchgrass</name>
    <dbReference type="NCBI Taxonomy" id="38727"/>
    <lineage>
        <taxon>Eukaryota</taxon>
        <taxon>Viridiplantae</taxon>
        <taxon>Streptophyta</taxon>
        <taxon>Embryophyta</taxon>
        <taxon>Tracheophyta</taxon>
        <taxon>Spermatophyta</taxon>
        <taxon>Magnoliopsida</taxon>
        <taxon>Liliopsida</taxon>
        <taxon>Poales</taxon>
        <taxon>Poaceae</taxon>
        <taxon>PACMAD clade</taxon>
        <taxon>Panicoideae</taxon>
        <taxon>Panicodae</taxon>
        <taxon>Paniceae</taxon>
        <taxon>Panicinae</taxon>
        <taxon>Panicum</taxon>
        <taxon>Panicum sect. Hiantes</taxon>
    </lineage>
</organism>
<comment type="caution">
    <text evidence="1">The sequence shown here is derived from an EMBL/GenBank/DDBJ whole genome shotgun (WGS) entry which is preliminary data.</text>
</comment>
<dbReference type="AlphaFoldDB" id="A0A8T0WGH7"/>
<sequence length="70" mass="7898">MEDSFVLVYSFLETNAGKAWHGTNQGKIALEWLTERAVKPPVPEPAWQHHCVPTSRCAYCSGLLSFYTLN</sequence>
<reference evidence="1" key="1">
    <citation type="submission" date="2020-05" db="EMBL/GenBank/DDBJ databases">
        <title>WGS assembly of Panicum virgatum.</title>
        <authorList>
            <person name="Lovell J.T."/>
            <person name="Jenkins J."/>
            <person name="Shu S."/>
            <person name="Juenger T.E."/>
            <person name="Schmutz J."/>
        </authorList>
    </citation>
    <scope>NUCLEOTIDE SEQUENCE</scope>
    <source>
        <strain evidence="1">AP13</strain>
    </source>
</reference>
<evidence type="ECO:0000313" key="2">
    <source>
        <dbReference type="Proteomes" id="UP000823388"/>
    </source>
</evidence>
<name>A0A8T0WGH7_PANVG</name>
<keyword evidence="2" id="KW-1185">Reference proteome</keyword>
<dbReference type="Proteomes" id="UP000823388">
    <property type="component" value="Chromosome 2K"/>
</dbReference>
<accession>A0A8T0WGH7</accession>